<evidence type="ECO:0000313" key="3">
    <source>
        <dbReference type="Proteomes" id="UP000383122"/>
    </source>
</evidence>
<protein>
    <submittedName>
        <fullName evidence="2">Molecular chaperone</fullName>
    </submittedName>
</protein>
<dbReference type="PANTHER" id="PTHR30251">
    <property type="entry name" value="PILUS ASSEMBLY CHAPERONE"/>
    <property type="match status" value="1"/>
</dbReference>
<dbReference type="Proteomes" id="UP000383122">
    <property type="component" value="Unassembled WGS sequence"/>
</dbReference>
<dbReference type="InterPro" id="IPR013783">
    <property type="entry name" value="Ig-like_fold"/>
</dbReference>
<keyword evidence="3" id="KW-1185">Reference proteome</keyword>
<dbReference type="Gene3D" id="2.60.40.10">
    <property type="entry name" value="Immunoglobulins"/>
    <property type="match status" value="1"/>
</dbReference>
<accession>A0A5E5A0Q8</accession>
<dbReference type="AlphaFoldDB" id="A0A5E5A0Q8"/>
<name>A0A5E5A0Q8_9BURK</name>
<dbReference type="Pfam" id="PF00345">
    <property type="entry name" value="PapD_N"/>
    <property type="match status" value="1"/>
</dbReference>
<dbReference type="GO" id="GO:0071555">
    <property type="term" value="P:cell wall organization"/>
    <property type="evidence" value="ECO:0007669"/>
    <property type="project" value="InterPro"/>
</dbReference>
<dbReference type="EMBL" id="CABPSP010000006">
    <property type="protein sequence ID" value="VVE67191.1"/>
    <property type="molecule type" value="Genomic_DNA"/>
</dbReference>
<dbReference type="InterPro" id="IPR016147">
    <property type="entry name" value="Pili_assmbl_chaperone_N"/>
</dbReference>
<dbReference type="InterPro" id="IPR050643">
    <property type="entry name" value="Periplasmic_pilus_chap"/>
</dbReference>
<evidence type="ECO:0000313" key="2">
    <source>
        <dbReference type="EMBL" id="VVE67191.1"/>
    </source>
</evidence>
<dbReference type="InterPro" id="IPR008962">
    <property type="entry name" value="PapD-like_sf"/>
</dbReference>
<dbReference type="PANTHER" id="PTHR30251:SF4">
    <property type="entry name" value="SLR1668 PROTEIN"/>
    <property type="match status" value="1"/>
</dbReference>
<dbReference type="RefSeq" id="WP_150738488.1">
    <property type="nucleotide sequence ID" value="NZ_CABPSP010000006.1"/>
</dbReference>
<gene>
    <name evidence="2" type="ORF">PAN31117_02536</name>
</gene>
<evidence type="ECO:0000259" key="1">
    <source>
        <dbReference type="Pfam" id="PF00345"/>
    </source>
</evidence>
<dbReference type="SUPFAM" id="SSF49354">
    <property type="entry name" value="PapD-like"/>
    <property type="match status" value="1"/>
</dbReference>
<dbReference type="GO" id="GO:0030288">
    <property type="term" value="C:outer membrane-bounded periplasmic space"/>
    <property type="evidence" value="ECO:0007669"/>
    <property type="project" value="InterPro"/>
</dbReference>
<reference evidence="2 3" key="1">
    <citation type="submission" date="2019-08" db="EMBL/GenBank/DDBJ databases">
        <authorList>
            <person name="Peeters C."/>
        </authorList>
    </citation>
    <scope>NUCLEOTIDE SEQUENCE [LARGE SCALE GENOMIC DNA]</scope>
    <source>
        <strain evidence="2 3">LMG 31117</strain>
    </source>
</reference>
<sequence>MTVFRLGAERRAVTGAAGFVRHTALRSPLLFVLATTLGSPLAAAATLQISPVNAEFAAKQNAIGMTLSNPGDTTVYGQVRIYTWTQADGEDKLTPTDAIAASPPILRIEPGSSQIIRLVRVANTPPATEQSFRLLVDELPEPGQPVQSGITIHMRYSIPVFVAPPTVPAKPDLRFTLKTIDGAWHLEAENHGGTRAQIGASSLVDAAGKSHPLTSGLLGYALAGQRRAFKVSWPVGKPPVSPLALDAAINTVPTRFVVNIDGGG</sequence>
<organism evidence="2 3">
    <name type="scientific">Pandoraea anapnoica</name>
    <dbReference type="NCBI Taxonomy" id="2508301"/>
    <lineage>
        <taxon>Bacteria</taxon>
        <taxon>Pseudomonadati</taxon>
        <taxon>Pseudomonadota</taxon>
        <taxon>Betaproteobacteria</taxon>
        <taxon>Burkholderiales</taxon>
        <taxon>Burkholderiaceae</taxon>
        <taxon>Pandoraea</taxon>
    </lineage>
</organism>
<dbReference type="OrthoDB" id="511700at2"/>
<proteinExistence type="predicted"/>
<feature type="domain" description="Pili assembly chaperone N-terminal" evidence="1">
    <location>
        <begin position="47"/>
        <end position="167"/>
    </location>
</feature>